<dbReference type="PANTHER" id="PTHR33490:SF7">
    <property type="entry name" value="BLR2979 PROTEIN"/>
    <property type="match status" value="1"/>
</dbReference>
<dbReference type="InterPro" id="IPR002931">
    <property type="entry name" value="Transglutaminase-like"/>
</dbReference>
<evidence type="ECO:0000259" key="1">
    <source>
        <dbReference type="SMART" id="SM00460"/>
    </source>
</evidence>
<dbReference type="Gene3D" id="3.10.620.30">
    <property type="match status" value="1"/>
</dbReference>
<dbReference type="SUPFAM" id="SSF54001">
    <property type="entry name" value="Cysteine proteinases"/>
    <property type="match status" value="1"/>
</dbReference>
<reference evidence="2" key="1">
    <citation type="submission" date="2021-01" db="EMBL/GenBank/DDBJ databases">
        <title>Paracoccus amoyensis sp. nov., isolated from the surface seawater along the coast of Xiamen Island, China.</title>
        <authorList>
            <person name="Lyu L."/>
        </authorList>
    </citation>
    <scope>NUCLEOTIDE SEQUENCE</scope>
    <source>
        <strain evidence="2">MJ17</strain>
    </source>
</reference>
<dbReference type="Proteomes" id="UP000640485">
    <property type="component" value="Unassembled WGS sequence"/>
</dbReference>
<dbReference type="EMBL" id="JAEPRQ010000003">
    <property type="protein sequence ID" value="MBK4216574.1"/>
    <property type="molecule type" value="Genomic_DNA"/>
</dbReference>
<dbReference type="RefSeq" id="WP_200686526.1">
    <property type="nucleotide sequence ID" value="NZ_JAEPRQ010000003.1"/>
</dbReference>
<dbReference type="Pfam" id="PF01841">
    <property type="entry name" value="Transglut_core"/>
    <property type="match status" value="1"/>
</dbReference>
<protein>
    <submittedName>
        <fullName evidence="2">Transglutaminase family protein</fullName>
    </submittedName>
</protein>
<sequence>MLYRLNLSINYKFQRPVGGGRQLLRITPADLPGLQEVQQCTVMVTPPALERSNFADFFGTEVIQLVLPAGLREVRFDMKARVLRHASASLLDLSSPISRLADEIQAVTDLGPNSPHHFLPPSLRIPVDDQIASYALANCPKGATANQVVEALGKALHRDMLFDAEATEVDTPAAEAFAGRRGVCQDFSQIMISALRSLGIPAGYVSGFLRTVPPPGKPRLEGADAMHAWVRAWTGTEAGWCEYDPTNACFVSADHVTIGYGRDYADTAPITGSMRVDGSQSGRHSVDIIAVD</sequence>
<dbReference type="InterPro" id="IPR013589">
    <property type="entry name" value="Bac_transglu_N"/>
</dbReference>
<dbReference type="PANTHER" id="PTHR33490">
    <property type="entry name" value="BLR5614 PROTEIN-RELATED"/>
    <property type="match status" value="1"/>
</dbReference>
<accession>A0A934SK43</accession>
<organism evidence="2 3">
    <name type="scientific">Paracoccus caeni</name>
    <dbReference type="NCBI Taxonomy" id="657651"/>
    <lineage>
        <taxon>Bacteria</taxon>
        <taxon>Pseudomonadati</taxon>
        <taxon>Pseudomonadota</taxon>
        <taxon>Alphaproteobacteria</taxon>
        <taxon>Rhodobacterales</taxon>
        <taxon>Paracoccaceae</taxon>
        <taxon>Paracoccus</taxon>
    </lineage>
</organism>
<feature type="domain" description="Transglutaminase-like" evidence="1">
    <location>
        <begin position="176"/>
        <end position="247"/>
    </location>
</feature>
<gene>
    <name evidence="2" type="ORF">JJJ17_11610</name>
</gene>
<proteinExistence type="predicted"/>
<dbReference type="SMART" id="SM00460">
    <property type="entry name" value="TGc"/>
    <property type="match status" value="1"/>
</dbReference>
<dbReference type="Pfam" id="PF08379">
    <property type="entry name" value="Bact_transglu_N"/>
    <property type="match status" value="1"/>
</dbReference>
<name>A0A934SK43_9RHOB</name>
<dbReference type="InterPro" id="IPR038765">
    <property type="entry name" value="Papain-like_cys_pep_sf"/>
</dbReference>
<evidence type="ECO:0000313" key="3">
    <source>
        <dbReference type="Proteomes" id="UP000640485"/>
    </source>
</evidence>
<keyword evidence="3" id="KW-1185">Reference proteome</keyword>
<comment type="caution">
    <text evidence="2">The sequence shown here is derived from an EMBL/GenBank/DDBJ whole genome shotgun (WGS) entry which is preliminary data.</text>
</comment>
<dbReference type="AlphaFoldDB" id="A0A934SK43"/>
<evidence type="ECO:0000313" key="2">
    <source>
        <dbReference type="EMBL" id="MBK4216574.1"/>
    </source>
</evidence>